<evidence type="ECO:0000256" key="3">
    <source>
        <dbReference type="ARBA" id="ARBA00022679"/>
    </source>
</evidence>
<feature type="signal peptide" evidence="15">
    <location>
        <begin position="1"/>
        <end position="28"/>
    </location>
</feature>
<dbReference type="InterPro" id="IPR025287">
    <property type="entry name" value="WAK_GUB"/>
</dbReference>
<dbReference type="InterPro" id="IPR045274">
    <property type="entry name" value="WAK-like"/>
</dbReference>
<evidence type="ECO:0000259" key="16">
    <source>
        <dbReference type="PROSITE" id="PS50011"/>
    </source>
</evidence>
<dbReference type="InterPro" id="IPR017441">
    <property type="entry name" value="Protein_kinase_ATP_BS"/>
</dbReference>
<feature type="transmembrane region" description="Helical" evidence="14">
    <location>
        <begin position="366"/>
        <end position="392"/>
    </location>
</feature>
<feature type="domain" description="Protein kinase" evidence="16">
    <location>
        <begin position="445"/>
        <end position="727"/>
    </location>
</feature>
<accession>A0A0D9YZX2</accession>
<reference evidence="17" key="2">
    <citation type="submission" date="2018-05" db="EMBL/GenBank/DDBJ databases">
        <title>OgluRS3 (Oryza glumaepatula Reference Sequence Version 3).</title>
        <authorList>
            <person name="Zhang J."/>
            <person name="Kudrna D."/>
            <person name="Lee S."/>
            <person name="Talag J."/>
            <person name="Welchert J."/>
            <person name="Wing R.A."/>
        </authorList>
    </citation>
    <scope>NUCLEOTIDE SEQUENCE [LARGE SCALE GENOMIC DNA]</scope>
</reference>
<feature type="chain" id="PRO_5002352030" description="Protein kinase domain-containing protein" evidence="15">
    <location>
        <begin position="29"/>
        <end position="769"/>
    </location>
</feature>
<dbReference type="CDD" id="cd00054">
    <property type="entry name" value="EGF_CA"/>
    <property type="match status" value="1"/>
</dbReference>
<keyword evidence="18" id="KW-1185">Reference proteome</keyword>
<evidence type="ECO:0000313" key="17">
    <source>
        <dbReference type="EnsemblPlants" id="OGLUM02G37860.1"/>
    </source>
</evidence>
<evidence type="ECO:0000256" key="5">
    <source>
        <dbReference type="ARBA" id="ARBA00022729"/>
    </source>
</evidence>
<dbReference type="Gramene" id="OGLUM02G37860.1">
    <property type="protein sequence ID" value="OGLUM02G37860.1"/>
    <property type="gene ID" value="OGLUM02G37860"/>
</dbReference>
<protein>
    <recommendedName>
        <fullName evidence="16">Protein kinase domain-containing protein</fullName>
    </recommendedName>
</protein>
<evidence type="ECO:0000256" key="1">
    <source>
        <dbReference type="ARBA" id="ARBA00004479"/>
    </source>
</evidence>
<dbReference type="AlphaFoldDB" id="A0A0D9YZX2"/>
<dbReference type="InterPro" id="IPR000152">
    <property type="entry name" value="EGF-type_Asp/Asn_hydroxyl_site"/>
</dbReference>
<evidence type="ECO:0000256" key="15">
    <source>
        <dbReference type="SAM" id="SignalP"/>
    </source>
</evidence>
<keyword evidence="5 15" id="KW-0732">Signal</keyword>
<keyword evidence="2" id="KW-0723">Serine/threonine-protein kinase</keyword>
<organism evidence="17">
    <name type="scientific">Oryza glumipatula</name>
    <dbReference type="NCBI Taxonomy" id="40148"/>
    <lineage>
        <taxon>Eukaryota</taxon>
        <taxon>Viridiplantae</taxon>
        <taxon>Streptophyta</taxon>
        <taxon>Embryophyta</taxon>
        <taxon>Tracheophyta</taxon>
        <taxon>Spermatophyta</taxon>
        <taxon>Magnoliopsida</taxon>
        <taxon>Liliopsida</taxon>
        <taxon>Poales</taxon>
        <taxon>Poaceae</taxon>
        <taxon>BOP clade</taxon>
        <taxon>Oryzoideae</taxon>
        <taxon>Oryzeae</taxon>
        <taxon>Oryzinae</taxon>
        <taxon>Oryza</taxon>
    </lineage>
</organism>
<dbReference type="SMART" id="SM00179">
    <property type="entry name" value="EGF_CA"/>
    <property type="match status" value="1"/>
</dbReference>
<name>A0A0D9YZX2_9ORYZ</name>
<evidence type="ECO:0000256" key="2">
    <source>
        <dbReference type="ARBA" id="ARBA00022527"/>
    </source>
</evidence>
<dbReference type="PROSITE" id="PS00010">
    <property type="entry name" value="ASX_HYDROXYL"/>
    <property type="match status" value="1"/>
</dbReference>
<dbReference type="Pfam" id="PF07714">
    <property type="entry name" value="PK_Tyr_Ser-Thr"/>
    <property type="match status" value="1"/>
</dbReference>
<evidence type="ECO:0000256" key="8">
    <source>
        <dbReference type="ARBA" id="ARBA00022840"/>
    </source>
</evidence>
<dbReference type="SMART" id="SM00220">
    <property type="entry name" value="S_TKc"/>
    <property type="match status" value="1"/>
</dbReference>
<dbReference type="GO" id="GO:0030247">
    <property type="term" value="F:polysaccharide binding"/>
    <property type="evidence" value="ECO:0007669"/>
    <property type="project" value="InterPro"/>
</dbReference>
<evidence type="ECO:0000256" key="9">
    <source>
        <dbReference type="ARBA" id="ARBA00022989"/>
    </source>
</evidence>
<dbReference type="InterPro" id="IPR011009">
    <property type="entry name" value="Kinase-like_dom_sf"/>
</dbReference>
<keyword evidence="10 14" id="KW-0472">Membrane</keyword>
<keyword evidence="8 13" id="KW-0067">ATP-binding</keyword>
<dbReference type="InterPro" id="IPR001881">
    <property type="entry name" value="EGF-like_Ca-bd_dom"/>
</dbReference>
<keyword evidence="12" id="KW-0325">Glycoprotein</keyword>
<keyword evidence="3" id="KW-0808">Transferase</keyword>
<proteinExistence type="predicted"/>
<dbReference type="InterPro" id="IPR008271">
    <property type="entry name" value="Ser/Thr_kinase_AS"/>
</dbReference>
<sequence>MATTTLCLQGAALVVLIVCLAPVAPAWAQQPAGCPDKCGNTSIPYPFGIGSRCARDFNFRLVCNHAYSPPRLFVSEVELVSLSLDGEARALINARNYCSDGTTYISYSALRRDSQGQLPLSDVSFGRSTAYRFSAARNRFVVLGCPVLGYLVDAEEYYVSGCISMCRKSQAGDDHLSSRCTGERGCCQNTIPRPLNFYKPYILSLNKSAEENRVEPIYHRLNSTACNYVFLVEDKWIDTTYSYRAYFNRTDDFDVPVVLDWAIRNVRNCRVAKRNATKYACRSEWSECFDASDGVGYRCRCSNGYQGNPYLDGGCTDIDECQDKEKYGCYGDCTNTIGGYTCICPRGTIGNVHEKNGCRPKDKFTFALKAVTGVGLGVFMSVFMAFWLHLGLQKRKLIRTRQKFFEQNGGIFLQQQMRSYGGAGGGVGVFKIFSTEELKNATNNFAVDRILGRGGHGIVYKGVLEDNTVVAIKKSKMMEEAQTKEFAREMFILSQINHRNVVKLLGCCLEVEVPMLVYEFVSNGTLYHYIHGKDPEVDIALDTRLRIAAESAEALSYMHSSASPPILHGDVKTANILLDDKFDAKVSDFGASKLAPTDEAEIATLVQGTCGYLDPEYLMTCQLTDKSDVYSFGVVVLELLTRKKALYLDGPEEDRSLVSCFTTAVKVGRHQELLDSQVRNELSDEMLQEITHLLMRCLSMIGEERPAMKEVAERLESLRRYQQHPWAKAEGNEEEIQSLLGMEQNNANYQLRQQDVLGLEEGNAYTFSL</sequence>
<dbReference type="EnsemblPlants" id="OGLUM02G37860.1">
    <property type="protein sequence ID" value="OGLUM02G37860.1"/>
    <property type="gene ID" value="OGLUM02G37860"/>
</dbReference>
<dbReference type="GO" id="GO:0007166">
    <property type="term" value="P:cell surface receptor signaling pathway"/>
    <property type="evidence" value="ECO:0007669"/>
    <property type="project" value="InterPro"/>
</dbReference>
<dbReference type="PANTHER" id="PTHR27005">
    <property type="entry name" value="WALL-ASSOCIATED RECEPTOR KINASE-LIKE 21"/>
    <property type="match status" value="1"/>
</dbReference>
<dbReference type="FunFam" id="3.30.200.20:FF:000043">
    <property type="entry name" value="Wall-associated receptor kinase 2"/>
    <property type="match status" value="1"/>
</dbReference>
<keyword evidence="7" id="KW-0418">Kinase</keyword>
<evidence type="ECO:0000256" key="4">
    <source>
        <dbReference type="ARBA" id="ARBA00022692"/>
    </source>
</evidence>
<evidence type="ECO:0000313" key="18">
    <source>
        <dbReference type="Proteomes" id="UP000026961"/>
    </source>
</evidence>
<keyword evidence="4 14" id="KW-0812">Transmembrane</keyword>
<evidence type="ECO:0000256" key="6">
    <source>
        <dbReference type="ARBA" id="ARBA00022741"/>
    </source>
</evidence>
<feature type="binding site" evidence="13">
    <location>
        <position position="474"/>
    </location>
    <ligand>
        <name>ATP</name>
        <dbReference type="ChEBI" id="CHEBI:30616"/>
    </ligand>
</feature>
<dbReference type="Pfam" id="PF13947">
    <property type="entry name" value="GUB_WAK_bind"/>
    <property type="match status" value="1"/>
</dbReference>
<evidence type="ECO:0000256" key="7">
    <source>
        <dbReference type="ARBA" id="ARBA00022777"/>
    </source>
</evidence>
<dbReference type="InterPro" id="IPR001245">
    <property type="entry name" value="Ser-Thr/Tyr_kinase_cat_dom"/>
</dbReference>
<dbReference type="Gene3D" id="2.10.25.10">
    <property type="entry name" value="Laminin"/>
    <property type="match status" value="1"/>
</dbReference>
<dbReference type="Gene3D" id="1.10.510.10">
    <property type="entry name" value="Transferase(Phosphotransferase) domain 1"/>
    <property type="match status" value="1"/>
</dbReference>
<dbReference type="Gene3D" id="3.30.200.20">
    <property type="entry name" value="Phosphorylase Kinase, domain 1"/>
    <property type="match status" value="1"/>
</dbReference>
<keyword evidence="6 13" id="KW-0547">Nucleotide-binding</keyword>
<dbReference type="Proteomes" id="UP000026961">
    <property type="component" value="Chromosome 2"/>
</dbReference>
<evidence type="ECO:0000256" key="10">
    <source>
        <dbReference type="ARBA" id="ARBA00023136"/>
    </source>
</evidence>
<dbReference type="GO" id="GO:0004674">
    <property type="term" value="F:protein serine/threonine kinase activity"/>
    <property type="evidence" value="ECO:0007669"/>
    <property type="project" value="UniProtKB-KW"/>
</dbReference>
<comment type="subcellular location">
    <subcellularLocation>
        <location evidence="1">Membrane</location>
        <topology evidence="1">Single-pass type I membrane protein</topology>
    </subcellularLocation>
</comment>
<dbReference type="GO" id="GO:0005509">
    <property type="term" value="F:calcium ion binding"/>
    <property type="evidence" value="ECO:0007669"/>
    <property type="project" value="InterPro"/>
</dbReference>
<dbReference type="GO" id="GO:0005524">
    <property type="term" value="F:ATP binding"/>
    <property type="evidence" value="ECO:0007669"/>
    <property type="project" value="UniProtKB-UniRule"/>
</dbReference>
<dbReference type="HOGENOM" id="CLU_000288_43_5_1"/>
<dbReference type="eggNOG" id="ENOG502QQPF">
    <property type="taxonomic scope" value="Eukaryota"/>
</dbReference>
<keyword evidence="11" id="KW-1015">Disulfide bond</keyword>
<dbReference type="SUPFAM" id="SSF56112">
    <property type="entry name" value="Protein kinase-like (PK-like)"/>
    <property type="match status" value="1"/>
</dbReference>
<dbReference type="InterPro" id="IPR000719">
    <property type="entry name" value="Prot_kinase_dom"/>
</dbReference>
<dbReference type="FunFam" id="2.10.25.10:FF:001134">
    <property type="entry name" value="Putative wall-associated receptor protein kinase family protein"/>
    <property type="match status" value="1"/>
</dbReference>
<dbReference type="PROSITE" id="PS50011">
    <property type="entry name" value="PROTEIN_KINASE_DOM"/>
    <property type="match status" value="1"/>
</dbReference>
<dbReference type="InterPro" id="IPR018097">
    <property type="entry name" value="EGF_Ca-bd_CS"/>
</dbReference>
<evidence type="ECO:0000256" key="12">
    <source>
        <dbReference type="ARBA" id="ARBA00023180"/>
    </source>
</evidence>
<dbReference type="PROSITE" id="PS01187">
    <property type="entry name" value="EGF_CA"/>
    <property type="match status" value="1"/>
</dbReference>
<dbReference type="PROSITE" id="PS00108">
    <property type="entry name" value="PROTEIN_KINASE_ST"/>
    <property type="match status" value="1"/>
</dbReference>
<dbReference type="STRING" id="40148.A0A0D9YZX2"/>
<keyword evidence="9 14" id="KW-1133">Transmembrane helix</keyword>
<dbReference type="CDD" id="cd14066">
    <property type="entry name" value="STKc_IRAK"/>
    <property type="match status" value="1"/>
</dbReference>
<dbReference type="PANTHER" id="PTHR27005:SF394">
    <property type="entry name" value="OS02G0808100 PROTEIN"/>
    <property type="match status" value="1"/>
</dbReference>
<dbReference type="SUPFAM" id="SSF57196">
    <property type="entry name" value="EGF/Laminin"/>
    <property type="match status" value="1"/>
</dbReference>
<dbReference type="GO" id="GO:0005886">
    <property type="term" value="C:plasma membrane"/>
    <property type="evidence" value="ECO:0007669"/>
    <property type="project" value="TreeGrafter"/>
</dbReference>
<evidence type="ECO:0000256" key="14">
    <source>
        <dbReference type="SAM" id="Phobius"/>
    </source>
</evidence>
<evidence type="ECO:0000256" key="13">
    <source>
        <dbReference type="PROSITE-ProRule" id="PRU10141"/>
    </source>
</evidence>
<reference evidence="17" key="1">
    <citation type="submission" date="2015-04" db="UniProtKB">
        <authorList>
            <consortium name="EnsemblPlants"/>
        </authorList>
    </citation>
    <scope>IDENTIFICATION</scope>
</reference>
<evidence type="ECO:0000256" key="11">
    <source>
        <dbReference type="ARBA" id="ARBA00023157"/>
    </source>
</evidence>
<dbReference type="PROSITE" id="PS00107">
    <property type="entry name" value="PROTEIN_KINASE_ATP"/>
    <property type="match status" value="1"/>
</dbReference>
<dbReference type="FunFam" id="1.10.510.10:FF:000084">
    <property type="entry name" value="Wall-associated receptor kinase 2"/>
    <property type="match status" value="1"/>
</dbReference>